<gene>
    <name evidence="9" type="ORF">F8D48_08190</name>
</gene>
<feature type="binding site" evidence="7">
    <location>
        <position position="235"/>
    </location>
    <ligand>
        <name>Zn(2+)</name>
        <dbReference type="ChEBI" id="CHEBI:29105"/>
    </ligand>
</feature>
<feature type="transmembrane region" description="Helical" evidence="8">
    <location>
        <begin position="150"/>
        <end position="172"/>
    </location>
</feature>
<keyword evidence="6 8" id="KW-0472">Membrane</keyword>
<dbReference type="AlphaFoldDB" id="A0A7C8FT01"/>
<feature type="transmembrane region" description="Helical" evidence="8">
    <location>
        <begin position="83"/>
        <end position="105"/>
    </location>
</feature>
<dbReference type="Proteomes" id="UP000479639">
    <property type="component" value="Unassembled WGS sequence"/>
</dbReference>
<evidence type="ECO:0000256" key="8">
    <source>
        <dbReference type="SAM" id="Phobius"/>
    </source>
</evidence>
<accession>A0A7C8FT01</accession>
<comment type="caution">
    <text evidence="9">The sequence shown here is derived from an EMBL/GenBank/DDBJ whole genome shotgun (WGS) entry which is preliminary data.</text>
</comment>
<feature type="transmembrane region" description="Helical" evidence="8">
    <location>
        <begin position="55"/>
        <end position="77"/>
    </location>
</feature>
<feature type="transmembrane region" description="Helical" evidence="8">
    <location>
        <begin position="126"/>
        <end position="144"/>
    </location>
</feature>
<dbReference type="GO" id="GO:0046872">
    <property type="term" value="F:metal ion binding"/>
    <property type="evidence" value="ECO:0007669"/>
    <property type="project" value="UniProtKB-KW"/>
</dbReference>
<comment type="similarity">
    <text evidence="2">Belongs to the UPF0073 (Hly-III) family.</text>
</comment>
<evidence type="ECO:0000256" key="4">
    <source>
        <dbReference type="ARBA" id="ARBA00022692"/>
    </source>
</evidence>
<dbReference type="EMBL" id="WAJS01000024">
    <property type="protein sequence ID" value="KAB1644688.1"/>
    <property type="molecule type" value="Genomic_DNA"/>
</dbReference>
<organism evidence="9 10">
    <name type="scientific">Adlercreutzia muris</name>
    <dbReference type="NCBI Taxonomy" id="1796610"/>
    <lineage>
        <taxon>Bacteria</taxon>
        <taxon>Bacillati</taxon>
        <taxon>Actinomycetota</taxon>
        <taxon>Coriobacteriia</taxon>
        <taxon>Eggerthellales</taxon>
        <taxon>Eggerthellaceae</taxon>
        <taxon>Adlercreutzia</taxon>
    </lineage>
</organism>
<proteinExistence type="inferred from homology"/>
<feature type="binding site" evidence="7">
    <location>
        <position position="231"/>
    </location>
    <ligand>
        <name>Zn(2+)</name>
        <dbReference type="ChEBI" id="CHEBI:29105"/>
    </ligand>
</feature>
<keyword evidence="4 8" id="KW-0812">Transmembrane</keyword>
<evidence type="ECO:0000313" key="9">
    <source>
        <dbReference type="EMBL" id="KAB1644688.1"/>
    </source>
</evidence>
<dbReference type="PANTHER" id="PTHR20855:SF3">
    <property type="entry name" value="LD03007P"/>
    <property type="match status" value="1"/>
</dbReference>
<feature type="transmembrane region" description="Helical" evidence="8">
    <location>
        <begin position="179"/>
        <end position="197"/>
    </location>
</feature>
<dbReference type="GO" id="GO:0005886">
    <property type="term" value="C:plasma membrane"/>
    <property type="evidence" value="ECO:0007669"/>
    <property type="project" value="UniProtKB-SubCell"/>
</dbReference>
<feature type="transmembrane region" description="Helical" evidence="8">
    <location>
        <begin position="233"/>
        <end position="253"/>
    </location>
</feature>
<evidence type="ECO:0000313" key="10">
    <source>
        <dbReference type="Proteomes" id="UP000479639"/>
    </source>
</evidence>
<dbReference type="PANTHER" id="PTHR20855">
    <property type="entry name" value="ADIPOR/PROGESTIN RECEPTOR-RELATED"/>
    <property type="match status" value="1"/>
</dbReference>
<dbReference type="GO" id="GO:0140911">
    <property type="term" value="F:pore-forming activity"/>
    <property type="evidence" value="ECO:0007669"/>
    <property type="project" value="InterPro"/>
</dbReference>
<feature type="binding site" evidence="7">
    <location>
        <position position="109"/>
    </location>
    <ligand>
        <name>Zn(2+)</name>
        <dbReference type="ChEBI" id="CHEBI:29105"/>
    </ligand>
</feature>
<protein>
    <submittedName>
        <fullName evidence="9">Hemolysin III family protein</fullName>
    </submittedName>
</protein>
<dbReference type="Pfam" id="PF03006">
    <property type="entry name" value="HlyIII"/>
    <property type="match status" value="1"/>
</dbReference>
<dbReference type="InterPro" id="IPR004254">
    <property type="entry name" value="AdipoR/HlyIII-related"/>
</dbReference>
<keyword evidence="10" id="KW-1185">Reference proteome</keyword>
<dbReference type="NCBIfam" id="TIGR01065">
    <property type="entry name" value="hlyIII"/>
    <property type="match status" value="1"/>
</dbReference>
<dbReference type="InterPro" id="IPR005744">
    <property type="entry name" value="Hy-lIII"/>
</dbReference>
<reference evidence="9 10" key="1">
    <citation type="submission" date="2019-09" db="EMBL/GenBank/DDBJ databases">
        <title>Whole genome shotgun sequencing (WGS) of Ellagibacter isourolithinifaciens DSM 104140(T) and Adlercreutzia muris DSM 29508(T).</title>
        <authorList>
            <person name="Stoll D.A."/>
            <person name="Danylec N."/>
            <person name="Huch M."/>
        </authorList>
    </citation>
    <scope>NUCLEOTIDE SEQUENCE [LARGE SCALE GENOMIC DNA]</scope>
    <source>
        <strain evidence="9 10">DSM 29508</strain>
    </source>
</reference>
<evidence type="ECO:0000256" key="2">
    <source>
        <dbReference type="ARBA" id="ARBA00008488"/>
    </source>
</evidence>
<name>A0A7C8FT01_9ACTN</name>
<keyword evidence="3" id="KW-1003">Cell membrane</keyword>
<feature type="transmembrane region" description="Helical" evidence="8">
    <location>
        <begin position="203"/>
        <end position="224"/>
    </location>
</feature>
<evidence type="ECO:0000256" key="1">
    <source>
        <dbReference type="ARBA" id="ARBA00004651"/>
    </source>
</evidence>
<keyword evidence="7" id="KW-0862">Zinc</keyword>
<sequence>MPLRKGVSMPNVALAHPQLSPNASAAGAKVAPEIRDLLRRSGKKPVREYTLGEEIFNAVTHGIGAGLAVAALVVLIVKSAADGGGILLAAALVYGIAQLVEYLMSTLYHALAADAAKRVFKVLDHAGIYLLIAGTYTPYCLITLGHVGGLWLAVFVWAVSLIGIACEAFWTYRPRWISSVLYVALGWSIVFFLPTLYAQLHPVGFWLLAAGGISYTVGAVFYIFKKVRYLHSIFHLFVLAASILQFFSVYFFVI</sequence>
<evidence type="ECO:0000256" key="6">
    <source>
        <dbReference type="ARBA" id="ARBA00023136"/>
    </source>
</evidence>
<evidence type="ECO:0000256" key="3">
    <source>
        <dbReference type="ARBA" id="ARBA00022475"/>
    </source>
</evidence>
<comment type="subcellular location">
    <subcellularLocation>
        <location evidence="1">Cell membrane</location>
        <topology evidence="1">Multi-pass membrane protein</topology>
    </subcellularLocation>
</comment>
<keyword evidence="7" id="KW-0479">Metal-binding</keyword>
<evidence type="ECO:0000256" key="5">
    <source>
        <dbReference type="ARBA" id="ARBA00022989"/>
    </source>
</evidence>
<evidence type="ECO:0000256" key="7">
    <source>
        <dbReference type="PIRSR" id="PIRSR604254-1"/>
    </source>
</evidence>
<keyword evidence="5 8" id="KW-1133">Transmembrane helix</keyword>